<dbReference type="Proteomes" id="UP001187734">
    <property type="component" value="Unassembled WGS sequence"/>
</dbReference>
<dbReference type="AlphaFoldDB" id="A0AAE8MMU4"/>
<feature type="region of interest" description="Disordered" evidence="1">
    <location>
        <begin position="98"/>
        <end position="120"/>
    </location>
</feature>
<feature type="compositionally biased region" description="Basic residues" evidence="1">
    <location>
        <begin position="98"/>
        <end position="107"/>
    </location>
</feature>
<keyword evidence="4" id="KW-1185">Reference proteome</keyword>
<evidence type="ECO:0000256" key="1">
    <source>
        <dbReference type="SAM" id="MobiDB-lite"/>
    </source>
</evidence>
<keyword evidence="2" id="KW-0472">Membrane</keyword>
<protein>
    <submittedName>
        <fullName evidence="3">Uncharacterized protein</fullName>
    </submittedName>
</protein>
<feature type="region of interest" description="Disordered" evidence="1">
    <location>
        <begin position="252"/>
        <end position="271"/>
    </location>
</feature>
<gene>
    <name evidence="3" type="ORF">FTOL_13645</name>
</gene>
<feature type="compositionally biased region" description="Polar residues" evidence="1">
    <location>
        <begin position="10"/>
        <end position="28"/>
    </location>
</feature>
<sequence>MTVQKRRGTNTESPSDASSTGPITSAPQHSKLHGYIVRTGLTALATGSGTSNAAGDTSHSDNGVEPGAVAGIAIGCLFAGIVLGIGCVWLLRHHTQRRSRDRGRKGLMHAPISPDKESSAVVETPDNTFKPDNFILQPTPDKEVNGMLRRLEVIIEQHVENYYHNQSVDMSVPALAQRLTNLGISRDSSGFEAETVAEWCLQPSRRRLALQHIVSHVLFKSIDCNSQAHRTLLPEHAIGFLKSICPINKNGTHSESKINDDTPMHSSPPGC</sequence>
<name>A0AAE8MMU4_9HYPO</name>
<organism evidence="3 4">
    <name type="scientific">Fusarium torulosum</name>
    <dbReference type="NCBI Taxonomy" id="33205"/>
    <lineage>
        <taxon>Eukaryota</taxon>
        <taxon>Fungi</taxon>
        <taxon>Dikarya</taxon>
        <taxon>Ascomycota</taxon>
        <taxon>Pezizomycotina</taxon>
        <taxon>Sordariomycetes</taxon>
        <taxon>Hypocreomycetidae</taxon>
        <taxon>Hypocreales</taxon>
        <taxon>Nectriaceae</taxon>
        <taxon>Fusarium</taxon>
    </lineage>
</organism>
<evidence type="ECO:0000256" key="2">
    <source>
        <dbReference type="SAM" id="Phobius"/>
    </source>
</evidence>
<comment type="caution">
    <text evidence="3">The sequence shown here is derived from an EMBL/GenBank/DDBJ whole genome shotgun (WGS) entry which is preliminary data.</text>
</comment>
<accession>A0AAE8MMU4</accession>
<evidence type="ECO:0000313" key="4">
    <source>
        <dbReference type="Proteomes" id="UP001187734"/>
    </source>
</evidence>
<dbReference type="EMBL" id="ONZP01000924">
    <property type="protein sequence ID" value="SPJ91991.1"/>
    <property type="molecule type" value="Genomic_DNA"/>
</dbReference>
<proteinExistence type="predicted"/>
<keyword evidence="2" id="KW-1133">Transmembrane helix</keyword>
<feature type="compositionally biased region" description="Basic and acidic residues" evidence="1">
    <location>
        <begin position="252"/>
        <end position="263"/>
    </location>
</feature>
<feature type="region of interest" description="Disordered" evidence="1">
    <location>
        <begin position="1"/>
        <end position="30"/>
    </location>
</feature>
<reference evidence="3" key="1">
    <citation type="submission" date="2018-03" db="EMBL/GenBank/DDBJ databases">
        <authorList>
            <person name="Guldener U."/>
        </authorList>
    </citation>
    <scope>NUCLEOTIDE SEQUENCE</scope>
</reference>
<keyword evidence="2" id="KW-0812">Transmembrane</keyword>
<evidence type="ECO:0000313" key="3">
    <source>
        <dbReference type="EMBL" id="SPJ91991.1"/>
    </source>
</evidence>
<feature type="transmembrane region" description="Helical" evidence="2">
    <location>
        <begin position="68"/>
        <end position="91"/>
    </location>
</feature>